<feature type="compositionally biased region" description="Low complexity" evidence="2">
    <location>
        <begin position="22"/>
        <end position="36"/>
    </location>
</feature>
<comment type="caution">
    <text evidence="5">The sequence shown here is derived from an EMBL/GenBank/DDBJ whole genome shotgun (WGS) entry which is preliminary data.</text>
</comment>
<evidence type="ECO:0000313" key="6">
    <source>
        <dbReference type="Proteomes" id="UP000663992"/>
    </source>
</evidence>
<dbReference type="InterPro" id="IPR017733">
    <property type="entry name" value="OmpA-like_dom_proteobacteria"/>
</dbReference>
<feature type="region of interest" description="Disordered" evidence="2">
    <location>
        <begin position="422"/>
        <end position="441"/>
    </location>
</feature>
<evidence type="ECO:0000256" key="2">
    <source>
        <dbReference type="SAM" id="MobiDB-lite"/>
    </source>
</evidence>
<keyword evidence="3" id="KW-1133">Transmembrane helix</keyword>
<evidence type="ECO:0000256" key="1">
    <source>
        <dbReference type="PROSITE-ProRule" id="PRU00473"/>
    </source>
</evidence>
<dbReference type="Gene3D" id="3.30.1330.60">
    <property type="entry name" value="OmpA-like domain"/>
    <property type="match status" value="1"/>
</dbReference>
<proteinExistence type="predicted"/>
<dbReference type="InterPro" id="IPR017732">
    <property type="entry name" value="T4/T6SS_DotU"/>
</dbReference>
<reference evidence="5 6" key="1">
    <citation type="submission" date="2021-03" db="EMBL/GenBank/DDBJ databases">
        <title>novel species isolated from a fishpond in China.</title>
        <authorList>
            <person name="Lu H."/>
            <person name="Cai Z."/>
        </authorList>
    </citation>
    <scope>NUCLEOTIDE SEQUENCE [LARGE SCALE GENOMIC DNA]</scope>
    <source>
        <strain evidence="5 6">Y57</strain>
    </source>
</reference>
<keyword evidence="6" id="KW-1185">Reference proteome</keyword>
<dbReference type="CDD" id="cd07185">
    <property type="entry name" value="OmpA_C-like"/>
    <property type="match status" value="1"/>
</dbReference>
<dbReference type="PROSITE" id="PS51123">
    <property type="entry name" value="OMPA_2"/>
    <property type="match status" value="1"/>
</dbReference>
<feature type="domain" description="OmpA-like" evidence="4">
    <location>
        <begin position="334"/>
        <end position="453"/>
    </location>
</feature>
<dbReference type="PANTHER" id="PTHR38033:SF1">
    <property type="entry name" value="DOTU FAMILY TYPE IV_VI SECRETION SYSTEM PROTEIN"/>
    <property type="match status" value="1"/>
</dbReference>
<sequence length="453" mass="49916">MVNDDLDRTLIMPSPGRRRTVAQEPPQQQPAAASVPPISPQPRQISDQDSPDVTMLGTSGNHVLLNAATMIFSLARQLRSTLQHSDTLGLQNHITGLMRSYERTCTSQGVAPDTALEARYILCAFIDEIVLNTPWGHASHWSQNSLLSSLHNDTRGGERFFQILANRSENPGANQAILELMYHCLSLGFQGKFAVQQNGQAALQQIRTGLYQTLRQVMPLPAPELSEQWQGVQDGRPVIAKMFPWWVVAAILSGILMLTYIGFYFSINEASDETFSRISQLGREIPQLAQADDTAPVLVEPLDNALDPDTLLRTLQSSLAGEIAARQISLSRESGGIKITVHNKGLFASGNADVSSTYRPTFKQIANALKDLPGPILVSGHSDSQQIRTLRYPSNWHLSDERARAVVTALVNNGMQKERLVAQGKADTEPVADNATPQGREQNRRVEILIRTY</sequence>
<feature type="transmembrane region" description="Helical" evidence="3">
    <location>
        <begin position="243"/>
        <end position="267"/>
    </location>
</feature>
<dbReference type="EMBL" id="JAFKCS010000021">
    <property type="protein sequence ID" value="MBN7821661.1"/>
    <property type="molecule type" value="Genomic_DNA"/>
</dbReference>
<dbReference type="NCBIfam" id="TIGR03349">
    <property type="entry name" value="IV_VI_DotU"/>
    <property type="match status" value="1"/>
</dbReference>
<evidence type="ECO:0000259" key="4">
    <source>
        <dbReference type="PROSITE" id="PS51123"/>
    </source>
</evidence>
<dbReference type="Pfam" id="PF00691">
    <property type="entry name" value="OmpA"/>
    <property type="match status" value="1"/>
</dbReference>
<protein>
    <submittedName>
        <fullName evidence="5">Type VI secretion system protein TssL, long form</fullName>
    </submittedName>
</protein>
<dbReference type="SUPFAM" id="SSF103088">
    <property type="entry name" value="OmpA-like"/>
    <property type="match status" value="1"/>
</dbReference>
<dbReference type="Pfam" id="PF09850">
    <property type="entry name" value="DotU"/>
    <property type="match status" value="1"/>
</dbReference>
<dbReference type="InterPro" id="IPR036737">
    <property type="entry name" value="OmpA-like_sf"/>
</dbReference>
<accession>A0ABS3CX07</accession>
<dbReference type="InterPro" id="IPR006665">
    <property type="entry name" value="OmpA-like"/>
</dbReference>
<evidence type="ECO:0000313" key="5">
    <source>
        <dbReference type="EMBL" id="MBN7821661.1"/>
    </source>
</evidence>
<dbReference type="RefSeq" id="WP_206595629.1">
    <property type="nucleotide sequence ID" value="NZ_JAFKCS010000021.1"/>
</dbReference>
<dbReference type="NCBIfam" id="NF038228">
    <property type="entry name" value="IcmH_DotU_IVB"/>
    <property type="match status" value="1"/>
</dbReference>
<keyword evidence="3" id="KW-0812">Transmembrane</keyword>
<feature type="region of interest" description="Disordered" evidence="2">
    <location>
        <begin position="1"/>
        <end position="53"/>
    </location>
</feature>
<organism evidence="5 6">
    <name type="scientific">Bowmanella yangjiangensis</name>
    <dbReference type="NCBI Taxonomy" id="2811230"/>
    <lineage>
        <taxon>Bacteria</taxon>
        <taxon>Pseudomonadati</taxon>
        <taxon>Pseudomonadota</taxon>
        <taxon>Gammaproteobacteria</taxon>
        <taxon>Alteromonadales</taxon>
        <taxon>Alteromonadaceae</taxon>
        <taxon>Bowmanella</taxon>
    </lineage>
</organism>
<gene>
    <name evidence="5" type="primary">tssL</name>
    <name evidence="5" type="ORF">J0A65_17465</name>
</gene>
<dbReference type="NCBIfam" id="TIGR03350">
    <property type="entry name" value="type_VI_ompA"/>
    <property type="match status" value="1"/>
</dbReference>
<evidence type="ECO:0000256" key="3">
    <source>
        <dbReference type="SAM" id="Phobius"/>
    </source>
</evidence>
<dbReference type="Gene3D" id="1.25.40.590">
    <property type="entry name" value="Type IV / VI secretion system, DotU"/>
    <property type="match status" value="1"/>
</dbReference>
<dbReference type="PANTHER" id="PTHR38033">
    <property type="entry name" value="MEMBRANE PROTEIN-RELATED"/>
    <property type="match status" value="1"/>
</dbReference>
<name>A0ABS3CX07_9ALTE</name>
<dbReference type="Proteomes" id="UP000663992">
    <property type="component" value="Unassembled WGS sequence"/>
</dbReference>
<keyword evidence="1 3" id="KW-0472">Membrane</keyword>
<dbReference type="InterPro" id="IPR038522">
    <property type="entry name" value="T4/T6SS_DotU_sf"/>
</dbReference>